<dbReference type="SMART" id="SM00248">
    <property type="entry name" value="ANK"/>
    <property type="match status" value="3"/>
</dbReference>
<protein>
    <submittedName>
        <fullName evidence="5">Ankyrin repeat</fullName>
    </submittedName>
</protein>
<dbReference type="EMBL" id="MU826381">
    <property type="protein sequence ID" value="KAJ7377310.1"/>
    <property type="molecule type" value="Genomic_DNA"/>
</dbReference>
<accession>A0A9X0CVP2</accession>
<dbReference type="OrthoDB" id="194358at2759"/>
<dbReference type="InterPro" id="IPR036770">
    <property type="entry name" value="Ankyrin_rpt-contain_sf"/>
</dbReference>
<feature type="region of interest" description="Disordered" evidence="4">
    <location>
        <begin position="127"/>
        <end position="195"/>
    </location>
</feature>
<dbReference type="InterPro" id="IPR002110">
    <property type="entry name" value="Ankyrin_rpt"/>
</dbReference>
<keyword evidence="1" id="KW-0677">Repeat</keyword>
<reference evidence="5" key="1">
    <citation type="submission" date="2023-01" db="EMBL/GenBank/DDBJ databases">
        <title>Genome assembly of the deep-sea coral Lophelia pertusa.</title>
        <authorList>
            <person name="Herrera S."/>
            <person name="Cordes E."/>
        </authorList>
    </citation>
    <scope>NUCLEOTIDE SEQUENCE</scope>
    <source>
        <strain evidence="5">USNM1676648</strain>
        <tissue evidence="5">Polyp</tissue>
    </source>
</reference>
<dbReference type="AlphaFoldDB" id="A0A9X0CVP2"/>
<evidence type="ECO:0000256" key="4">
    <source>
        <dbReference type="SAM" id="MobiDB-lite"/>
    </source>
</evidence>
<name>A0A9X0CVP2_9CNID</name>
<keyword evidence="2 3" id="KW-0040">ANK repeat</keyword>
<dbReference type="Pfam" id="PF00023">
    <property type="entry name" value="Ank"/>
    <property type="match status" value="1"/>
</dbReference>
<dbReference type="Proteomes" id="UP001163046">
    <property type="component" value="Unassembled WGS sequence"/>
</dbReference>
<dbReference type="Pfam" id="PF13637">
    <property type="entry name" value="Ank_4"/>
    <property type="match status" value="1"/>
</dbReference>
<evidence type="ECO:0000313" key="5">
    <source>
        <dbReference type="EMBL" id="KAJ7377310.1"/>
    </source>
</evidence>
<evidence type="ECO:0000256" key="1">
    <source>
        <dbReference type="ARBA" id="ARBA00022737"/>
    </source>
</evidence>
<evidence type="ECO:0000256" key="3">
    <source>
        <dbReference type="PROSITE-ProRule" id="PRU00023"/>
    </source>
</evidence>
<dbReference type="PROSITE" id="PS50088">
    <property type="entry name" value="ANK_REPEAT"/>
    <property type="match status" value="2"/>
</dbReference>
<feature type="compositionally biased region" description="Basic and acidic residues" evidence="4">
    <location>
        <begin position="127"/>
        <end position="142"/>
    </location>
</feature>
<feature type="compositionally biased region" description="Acidic residues" evidence="4">
    <location>
        <begin position="160"/>
        <end position="181"/>
    </location>
</feature>
<dbReference type="SUPFAM" id="SSF48403">
    <property type="entry name" value="Ankyrin repeat"/>
    <property type="match status" value="1"/>
</dbReference>
<organism evidence="5 6">
    <name type="scientific">Desmophyllum pertusum</name>
    <dbReference type="NCBI Taxonomy" id="174260"/>
    <lineage>
        <taxon>Eukaryota</taxon>
        <taxon>Metazoa</taxon>
        <taxon>Cnidaria</taxon>
        <taxon>Anthozoa</taxon>
        <taxon>Hexacorallia</taxon>
        <taxon>Scleractinia</taxon>
        <taxon>Caryophylliina</taxon>
        <taxon>Caryophylliidae</taxon>
        <taxon>Desmophyllum</taxon>
    </lineage>
</organism>
<dbReference type="InterPro" id="IPR050776">
    <property type="entry name" value="Ank_Repeat/CDKN_Inhibitor"/>
</dbReference>
<gene>
    <name evidence="5" type="primary">ANKRD66_2</name>
    <name evidence="5" type="ORF">OS493_030123</name>
</gene>
<keyword evidence="6" id="KW-1185">Reference proteome</keyword>
<dbReference type="PRINTS" id="PR01415">
    <property type="entry name" value="ANKYRIN"/>
</dbReference>
<dbReference type="PANTHER" id="PTHR24201">
    <property type="entry name" value="ANK_REP_REGION DOMAIN-CONTAINING PROTEIN"/>
    <property type="match status" value="1"/>
</dbReference>
<proteinExistence type="predicted"/>
<comment type="caution">
    <text evidence="5">The sequence shown here is derived from an EMBL/GenBank/DDBJ whole genome shotgun (WGS) entry which is preliminary data.</text>
</comment>
<evidence type="ECO:0000256" key="2">
    <source>
        <dbReference type="ARBA" id="ARBA00023043"/>
    </source>
</evidence>
<feature type="repeat" description="ANK" evidence="3">
    <location>
        <begin position="68"/>
        <end position="100"/>
    </location>
</feature>
<sequence>MTALHEAAAIGDTQSCEFLLLSGESDPDGEDWDWGKRTPLHVAAAAGHVACVEKLLEHGADGEMRMAGGWTPAHCAAENGSVEILQALVENGASVKKKDNTGDTPKRVAQIYGHVDCVNFIERLENSDKEVKSRDSETDDQSRVNTPSITLDTMERPETDMEESNLDEDTCEINYSEEEEERERNHSSRVTFLLT</sequence>
<evidence type="ECO:0000313" key="6">
    <source>
        <dbReference type="Proteomes" id="UP001163046"/>
    </source>
</evidence>
<dbReference type="PROSITE" id="PS50297">
    <property type="entry name" value="ANK_REP_REGION"/>
    <property type="match status" value="2"/>
</dbReference>
<dbReference type="Gene3D" id="1.25.40.20">
    <property type="entry name" value="Ankyrin repeat-containing domain"/>
    <property type="match status" value="1"/>
</dbReference>
<dbReference type="PANTHER" id="PTHR24201:SF15">
    <property type="entry name" value="ANKYRIN REPEAT DOMAIN-CONTAINING PROTEIN 66"/>
    <property type="match status" value="1"/>
</dbReference>
<feature type="repeat" description="ANK" evidence="3">
    <location>
        <begin position="35"/>
        <end position="67"/>
    </location>
</feature>